<comment type="caution">
    <text evidence="3">The sequence shown here is derived from an EMBL/GenBank/DDBJ whole genome shotgun (WGS) entry which is preliminary data.</text>
</comment>
<dbReference type="GeneID" id="63783079"/>
<proteinExistence type="inferred from homology"/>
<dbReference type="InterPro" id="IPR002401">
    <property type="entry name" value="Cyt_P450_E_grp-I"/>
</dbReference>
<dbReference type="GO" id="GO:0016705">
    <property type="term" value="F:oxidoreductase activity, acting on paired donors, with incorporation or reduction of molecular oxygen"/>
    <property type="evidence" value="ECO:0007669"/>
    <property type="project" value="InterPro"/>
</dbReference>
<dbReference type="PRINTS" id="PR00463">
    <property type="entry name" value="EP450I"/>
</dbReference>
<dbReference type="InterPro" id="IPR036396">
    <property type="entry name" value="Cyt_P450_sf"/>
</dbReference>
<keyword evidence="2" id="KW-0408">Iron</keyword>
<feature type="binding site" description="axial binding residue" evidence="2">
    <location>
        <position position="438"/>
    </location>
    <ligand>
        <name>heme</name>
        <dbReference type="ChEBI" id="CHEBI:30413"/>
    </ligand>
    <ligandPart>
        <name>Fe</name>
        <dbReference type="ChEBI" id="CHEBI:18248"/>
    </ligandPart>
</feature>
<evidence type="ECO:0000256" key="1">
    <source>
        <dbReference type="ARBA" id="ARBA00010617"/>
    </source>
</evidence>
<evidence type="ECO:0000256" key="2">
    <source>
        <dbReference type="PIRSR" id="PIRSR602401-1"/>
    </source>
</evidence>
<comment type="cofactor">
    <cofactor evidence="2">
        <name>heme</name>
        <dbReference type="ChEBI" id="CHEBI:30413"/>
    </cofactor>
</comment>
<dbReference type="PANTHER" id="PTHR24305">
    <property type="entry name" value="CYTOCHROME P450"/>
    <property type="match status" value="1"/>
</dbReference>
<sequence length="489" mass="55230">MFPMLLLYAALAYVTFLVYRHSQYRHIPGPLSTRLTSLVLAYKSLTNDRYQYVHRLHARYGPVVLIAPSHVSIMDVEVFKRIHRGPDPLRKSKLYSGILCLGPSLVIERDEEVHKYQRKLASAAFGPKALNKFREDCQQLVATFDEVLQEDAASGRVIDLRYLFNCLGLDAMGLFTFRGDFQCVERRSSVLDGTLKNGKPIKNEQDLVGLPKFILAFMMCAAEISANAIQNCVNALPFIKPTMVDILSSVANKKLRQINFEEHGDDGLGQYLAGLTKLAIPVDLQYLKMYIMELLITGSTTASVAMTNVICVVSQNPDARLRLQKALDKALPVRKSSYDYAQFKAIPLLQQVIDEAMRLKHVVTRGLAREASNGLHVSIKGKSFNVPPGSDVSVPTYSLFRHPDIFDEPDCFKPERWEQPTQQMRDAFAPYMIGPRNCIGQHIASSEMIMVIGTIFRNFEVDVLEMPGEFQASLETRPTHLKCRIKRRE</sequence>
<dbReference type="RefSeq" id="XP_040721978.1">
    <property type="nucleotide sequence ID" value="XM_040866480.1"/>
</dbReference>
<dbReference type="PRINTS" id="PR00385">
    <property type="entry name" value="P450"/>
</dbReference>
<dbReference type="Gene3D" id="1.10.630.10">
    <property type="entry name" value="Cytochrome P450"/>
    <property type="match status" value="1"/>
</dbReference>
<dbReference type="InterPro" id="IPR050121">
    <property type="entry name" value="Cytochrome_P450_monoxygenase"/>
</dbReference>
<gene>
    <name evidence="3" type="ORF">BCR37DRAFT_227497</name>
</gene>
<comment type="similarity">
    <text evidence="1">Belongs to the cytochrome P450 family.</text>
</comment>
<keyword evidence="2" id="KW-0349">Heme</keyword>
<dbReference type="EMBL" id="MCFI01000031">
    <property type="protein sequence ID" value="ORY74144.1"/>
    <property type="molecule type" value="Genomic_DNA"/>
</dbReference>
<dbReference type="PANTHER" id="PTHR24305:SF166">
    <property type="entry name" value="CYTOCHROME P450 12A4, MITOCHONDRIAL-RELATED"/>
    <property type="match status" value="1"/>
</dbReference>
<accession>A0A1Y2ES82</accession>
<dbReference type="OrthoDB" id="1470350at2759"/>
<name>A0A1Y2ES82_PROLT</name>
<dbReference type="STRING" id="56484.A0A1Y2ES82"/>
<dbReference type="Pfam" id="PF00067">
    <property type="entry name" value="p450"/>
    <property type="match status" value="1"/>
</dbReference>
<dbReference type="GO" id="GO:0005506">
    <property type="term" value="F:iron ion binding"/>
    <property type="evidence" value="ECO:0007669"/>
    <property type="project" value="InterPro"/>
</dbReference>
<dbReference type="GO" id="GO:0004497">
    <property type="term" value="F:monooxygenase activity"/>
    <property type="evidence" value="ECO:0007669"/>
    <property type="project" value="InterPro"/>
</dbReference>
<protein>
    <submittedName>
        <fullName evidence="3">Cytochrome P450</fullName>
    </submittedName>
</protein>
<dbReference type="Proteomes" id="UP000193685">
    <property type="component" value="Unassembled WGS sequence"/>
</dbReference>
<dbReference type="SUPFAM" id="SSF48264">
    <property type="entry name" value="Cytochrome P450"/>
    <property type="match status" value="1"/>
</dbReference>
<organism evidence="3 4">
    <name type="scientific">Protomyces lactucae-debilis</name>
    <dbReference type="NCBI Taxonomy" id="2754530"/>
    <lineage>
        <taxon>Eukaryota</taxon>
        <taxon>Fungi</taxon>
        <taxon>Dikarya</taxon>
        <taxon>Ascomycota</taxon>
        <taxon>Taphrinomycotina</taxon>
        <taxon>Taphrinomycetes</taxon>
        <taxon>Taphrinales</taxon>
        <taxon>Protomycetaceae</taxon>
        <taxon>Protomyces</taxon>
    </lineage>
</organism>
<evidence type="ECO:0000313" key="3">
    <source>
        <dbReference type="EMBL" id="ORY74144.1"/>
    </source>
</evidence>
<keyword evidence="4" id="KW-1185">Reference proteome</keyword>
<keyword evidence="2" id="KW-0479">Metal-binding</keyword>
<dbReference type="InterPro" id="IPR001128">
    <property type="entry name" value="Cyt_P450"/>
</dbReference>
<reference evidence="3 4" key="1">
    <citation type="submission" date="2016-07" db="EMBL/GenBank/DDBJ databases">
        <title>Pervasive Adenine N6-methylation of Active Genes in Fungi.</title>
        <authorList>
            <consortium name="DOE Joint Genome Institute"/>
            <person name="Mondo S.J."/>
            <person name="Dannebaum R.O."/>
            <person name="Kuo R.C."/>
            <person name="Labutti K."/>
            <person name="Haridas S."/>
            <person name="Kuo A."/>
            <person name="Salamov A."/>
            <person name="Ahrendt S.R."/>
            <person name="Lipzen A."/>
            <person name="Sullivan W."/>
            <person name="Andreopoulos W.B."/>
            <person name="Clum A."/>
            <person name="Lindquist E."/>
            <person name="Daum C."/>
            <person name="Ramamoorthy G.K."/>
            <person name="Gryganskyi A."/>
            <person name="Culley D."/>
            <person name="Magnuson J.K."/>
            <person name="James T.Y."/>
            <person name="O'Malley M.A."/>
            <person name="Stajich J.E."/>
            <person name="Spatafora J.W."/>
            <person name="Visel A."/>
            <person name="Grigoriev I.V."/>
        </authorList>
    </citation>
    <scope>NUCLEOTIDE SEQUENCE [LARGE SCALE GENOMIC DNA]</scope>
    <source>
        <strain evidence="3 4">12-1054</strain>
    </source>
</reference>
<dbReference type="AlphaFoldDB" id="A0A1Y2ES82"/>
<evidence type="ECO:0000313" key="4">
    <source>
        <dbReference type="Proteomes" id="UP000193685"/>
    </source>
</evidence>
<dbReference type="GO" id="GO:0020037">
    <property type="term" value="F:heme binding"/>
    <property type="evidence" value="ECO:0007669"/>
    <property type="project" value="InterPro"/>
</dbReference>